<evidence type="ECO:0000313" key="2">
    <source>
        <dbReference type="Proteomes" id="UP000215214"/>
    </source>
</evidence>
<accession>A0A238U773</accession>
<dbReference type="PROSITE" id="PS51257">
    <property type="entry name" value="PROKAR_LIPOPROTEIN"/>
    <property type="match status" value="1"/>
</dbReference>
<organism evidence="1 2">
    <name type="scientific">Tenacibaculum jejuense</name>
    <dbReference type="NCBI Taxonomy" id="584609"/>
    <lineage>
        <taxon>Bacteria</taxon>
        <taxon>Pseudomonadati</taxon>
        <taxon>Bacteroidota</taxon>
        <taxon>Flavobacteriia</taxon>
        <taxon>Flavobacteriales</taxon>
        <taxon>Flavobacteriaceae</taxon>
        <taxon>Tenacibaculum</taxon>
    </lineage>
</organism>
<reference evidence="1 2" key="1">
    <citation type="submission" date="2017-07" db="EMBL/GenBank/DDBJ databases">
        <authorList>
            <person name="Sun Z.S."/>
            <person name="Albrecht U."/>
            <person name="Echele G."/>
            <person name="Lee C.C."/>
        </authorList>
    </citation>
    <scope>NUCLEOTIDE SEQUENCE [LARGE SCALE GENOMIC DNA]</scope>
    <source>
        <strain evidence="2">type strain: KCTC 22618</strain>
    </source>
</reference>
<name>A0A238U773_9FLAO</name>
<proteinExistence type="predicted"/>
<evidence type="ECO:0008006" key="3">
    <source>
        <dbReference type="Google" id="ProtNLM"/>
    </source>
</evidence>
<keyword evidence="2" id="KW-1185">Reference proteome</keyword>
<dbReference type="KEGG" id="tje:TJEJU_1204"/>
<dbReference type="Proteomes" id="UP000215214">
    <property type="component" value="Chromosome TJEJU"/>
</dbReference>
<dbReference type="RefSeq" id="WP_095070292.1">
    <property type="nucleotide sequence ID" value="NZ_LT899436.1"/>
</dbReference>
<evidence type="ECO:0000313" key="1">
    <source>
        <dbReference type="EMBL" id="SNR14952.1"/>
    </source>
</evidence>
<dbReference type="OrthoDB" id="6058208at2"/>
<dbReference type="EMBL" id="LT899436">
    <property type="protein sequence ID" value="SNR14952.1"/>
    <property type="molecule type" value="Genomic_DNA"/>
</dbReference>
<dbReference type="AlphaFoldDB" id="A0A238U773"/>
<sequence>MKFQFYLLIFSIFIIGCNQIKKEEKEEVKTEIIEIKNIFKEEEVKWFKNKGTATIKGVARFKSKKGNIRFGEEFSVELMPYTAYSEERLSHIYKDKKADFVFAADGVPKFTPDPKGYHDTIKVTCNADGTFEYSNLPSGKYYIVAFMIFDGGGGIMRHFELKEGENKTLEMTNY</sequence>
<dbReference type="SUPFAM" id="SSF117074">
    <property type="entry name" value="Hypothetical protein PA1324"/>
    <property type="match status" value="1"/>
</dbReference>
<gene>
    <name evidence="1" type="ORF">TJEJU_1204</name>
</gene>
<protein>
    <recommendedName>
        <fullName evidence="3">Lipoprotein</fullName>
    </recommendedName>
</protein>